<dbReference type="PANTHER" id="PTHR43793">
    <property type="entry name" value="FAD SYNTHASE"/>
    <property type="match status" value="1"/>
</dbReference>
<keyword evidence="2 4" id="KW-0548">Nucleotidyltransferase</keyword>
<protein>
    <submittedName>
        <fullName evidence="4">Pantetheine-phosphate adenylyltransferase</fullName>
        <ecNumber evidence="4">2.7.7.3</ecNumber>
    </submittedName>
</protein>
<organism evidence="4">
    <name type="scientific">Candidatus Heimdallarchaeum endolithica</name>
    <dbReference type="NCBI Taxonomy" id="2876572"/>
    <lineage>
        <taxon>Archaea</taxon>
        <taxon>Promethearchaeati</taxon>
        <taxon>Candidatus Heimdallarchaeota</taxon>
        <taxon>Candidatus Heimdallarchaeia (ex Rinke et al. 2021) (nom. nud.)</taxon>
        <taxon>Candidatus Heimdallarchaeales</taxon>
        <taxon>Candidatus Heimdallarchaeaceae</taxon>
        <taxon>Candidatus Heimdallarchaeum</taxon>
    </lineage>
</organism>
<reference evidence="4" key="1">
    <citation type="journal article" date="2022" name="Nat. Microbiol.">
        <title>Unique mobile elements and scalable gene flow at the prokaryote-eukaryote boundary revealed by circularized Asgard archaea genomes.</title>
        <authorList>
            <person name="Wu F."/>
            <person name="Speth D.R."/>
            <person name="Philosof A."/>
            <person name="Cremiere A."/>
            <person name="Narayanan A."/>
            <person name="Barco R.A."/>
            <person name="Connon S.A."/>
            <person name="Amend J.P."/>
            <person name="Antoshechkin I.A."/>
            <person name="Orphan V.J."/>
        </authorList>
    </citation>
    <scope>NUCLEOTIDE SEQUENCE</scope>
    <source>
        <strain evidence="4">PR6</strain>
    </source>
</reference>
<dbReference type="EC" id="2.7.7.3" evidence="4"/>
<dbReference type="SUPFAM" id="SSF52374">
    <property type="entry name" value="Nucleotidylyl transferase"/>
    <property type="match status" value="1"/>
</dbReference>
<dbReference type="NCBIfam" id="TIGR00125">
    <property type="entry name" value="cyt_tran_rel"/>
    <property type="match status" value="1"/>
</dbReference>
<feature type="domain" description="Cytidyltransferase-like" evidence="3">
    <location>
        <begin position="8"/>
        <end position="148"/>
    </location>
</feature>
<keyword evidence="1 4" id="KW-0808">Transferase</keyword>
<evidence type="ECO:0000313" key="4">
    <source>
        <dbReference type="EMBL" id="UJG43176.1"/>
    </source>
</evidence>
<dbReference type="NCBIfam" id="NF001985">
    <property type="entry name" value="PRK00777.1"/>
    <property type="match status" value="1"/>
</dbReference>
<dbReference type="InterPro" id="IPR004821">
    <property type="entry name" value="Cyt_trans-like"/>
</dbReference>
<dbReference type="InterPro" id="IPR050385">
    <property type="entry name" value="Archaeal_FAD_synthase"/>
</dbReference>
<dbReference type="GO" id="GO:0004595">
    <property type="term" value="F:pantetheine-phosphate adenylyltransferase activity"/>
    <property type="evidence" value="ECO:0007669"/>
    <property type="project" value="UniProtKB-EC"/>
</dbReference>
<evidence type="ECO:0000259" key="3">
    <source>
        <dbReference type="Pfam" id="PF01467"/>
    </source>
</evidence>
<dbReference type="Proteomes" id="UP001200513">
    <property type="component" value="Chromosome"/>
</dbReference>
<evidence type="ECO:0000256" key="1">
    <source>
        <dbReference type="ARBA" id="ARBA00022679"/>
    </source>
</evidence>
<dbReference type="Gene3D" id="3.40.50.620">
    <property type="entry name" value="HUPs"/>
    <property type="match status" value="1"/>
</dbReference>
<accession>A0A9Y1BQP1</accession>
<dbReference type="InterPro" id="IPR014729">
    <property type="entry name" value="Rossmann-like_a/b/a_fold"/>
</dbReference>
<evidence type="ECO:0000256" key="2">
    <source>
        <dbReference type="ARBA" id="ARBA00022695"/>
    </source>
</evidence>
<dbReference type="Pfam" id="PF01467">
    <property type="entry name" value="CTP_transf_like"/>
    <property type="match status" value="1"/>
</dbReference>
<proteinExistence type="predicted"/>
<name>A0A9Y1BQP1_9ARCH</name>
<dbReference type="AlphaFoldDB" id="A0A9Y1BQP1"/>
<dbReference type="EMBL" id="CP084167">
    <property type="protein sequence ID" value="UJG43176.1"/>
    <property type="molecule type" value="Genomic_DNA"/>
</dbReference>
<gene>
    <name evidence="4" type="ORF">K9W46_12490</name>
</gene>
<sequence>MPWLEEVLLGGTFDHLHDGHRALLESAISFGKFVRVGVTTDAFARRMRKTDKYISLLQPLEERKASVRKFLESRGCTNYEILVINDRYGPALNSESTEGIVVTEETYPTAVEINKLRAIKGLDQLLILVIPFVYDEQGLIISSRRIRKQLYSQLKKDGKNDANKSLLTFNAF</sequence>
<dbReference type="PANTHER" id="PTHR43793:SF1">
    <property type="entry name" value="FAD SYNTHASE"/>
    <property type="match status" value="1"/>
</dbReference>